<dbReference type="GO" id="GO:0007165">
    <property type="term" value="P:signal transduction"/>
    <property type="evidence" value="ECO:0007669"/>
    <property type="project" value="InterPro"/>
</dbReference>
<feature type="compositionally biased region" description="Basic and acidic residues" evidence="8">
    <location>
        <begin position="352"/>
        <end position="362"/>
    </location>
</feature>
<dbReference type="Proteomes" id="UP000326062">
    <property type="component" value="Chromosome X"/>
</dbReference>
<feature type="repeat" description="ANK" evidence="6">
    <location>
        <begin position="109"/>
        <end position="141"/>
    </location>
</feature>
<dbReference type="SUPFAM" id="SSF48403">
    <property type="entry name" value="Ankyrin repeat"/>
    <property type="match status" value="1"/>
</dbReference>
<feature type="repeat" description="ANK" evidence="6">
    <location>
        <begin position="76"/>
        <end position="108"/>
    </location>
</feature>
<dbReference type="FunFam" id="1.25.40.20:FF:000004">
    <property type="entry name" value="Phosphatase 1 regulatory subunit 12A"/>
    <property type="match status" value="1"/>
</dbReference>
<gene>
    <name evidence="10" type="ORF">FD755_016143</name>
</gene>
<dbReference type="InterPro" id="IPR017401">
    <property type="entry name" value="MYPT1/MYPT2/Mbs85"/>
</dbReference>
<feature type="domain" description="cGMP-dependent protein kinase interacting" evidence="9">
    <location>
        <begin position="775"/>
        <end position="874"/>
    </location>
</feature>
<feature type="compositionally biased region" description="Basic and acidic residues" evidence="8">
    <location>
        <begin position="758"/>
        <end position="772"/>
    </location>
</feature>
<dbReference type="InterPro" id="IPR051226">
    <property type="entry name" value="PP1_Regulatory_Subunit"/>
</dbReference>
<dbReference type="GO" id="GO:0004857">
    <property type="term" value="F:enzyme inhibitor activity"/>
    <property type="evidence" value="ECO:0007669"/>
    <property type="project" value="TreeGrafter"/>
</dbReference>
<feature type="region of interest" description="Disordered" evidence="8">
    <location>
        <begin position="170"/>
        <end position="487"/>
    </location>
</feature>
<dbReference type="AlphaFoldDB" id="A0A5N3XEI7"/>
<dbReference type="PANTHER" id="PTHR24179">
    <property type="entry name" value="PROTEIN PHOSPHATASE 1 REGULATORY SUBUNIT 12"/>
    <property type="match status" value="1"/>
</dbReference>
<evidence type="ECO:0000256" key="6">
    <source>
        <dbReference type="PROSITE-ProRule" id="PRU00023"/>
    </source>
</evidence>
<comment type="subcellular location">
    <subcellularLocation>
        <location evidence="1">Cytoplasm</location>
        <location evidence="1">Cytoskeleton</location>
        <location evidence="1">Stress fiber</location>
    </subcellularLocation>
</comment>
<keyword evidence="3" id="KW-0677">Repeat</keyword>
<protein>
    <recommendedName>
        <fullName evidence="5">Protein phosphatase 1 regulatory subunit</fullName>
    </recommendedName>
</protein>
<evidence type="ECO:0000256" key="1">
    <source>
        <dbReference type="ARBA" id="ARBA00004529"/>
    </source>
</evidence>
<evidence type="ECO:0000313" key="11">
    <source>
        <dbReference type="Proteomes" id="UP000326062"/>
    </source>
</evidence>
<feature type="compositionally biased region" description="Polar residues" evidence="8">
    <location>
        <begin position="180"/>
        <end position="194"/>
    </location>
</feature>
<comment type="caution">
    <text evidence="10">The sequence shown here is derived from an EMBL/GenBank/DDBJ whole genome shotgun (WGS) entry which is preliminary data.</text>
</comment>
<dbReference type="CDD" id="cd21944">
    <property type="entry name" value="IPD_MYPT1"/>
    <property type="match status" value="1"/>
</dbReference>
<feature type="compositionally biased region" description="Basic and acidic residues" evidence="8">
    <location>
        <begin position="196"/>
        <end position="218"/>
    </location>
</feature>
<dbReference type="GO" id="GO:0031672">
    <property type="term" value="C:A band"/>
    <property type="evidence" value="ECO:0007669"/>
    <property type="project" value="TreeGrafter"/>
</dbReference>
<feature type="compositionally biased region" description="Low complexity" evidence="8">
    <location>
        <begin position="256"/>
        <end position="270"/>
    </location>
</feature>
<dbReference type="Gene3D" id="1.25.40.20">
    <property type="entry name" value="Ankyrin repeat-containing domain"/>
    <property type="match status" value="2"/>
</dbReference>
<dbReference type="InterPro" id="IPR031775">
    <property type="entry name" value="PRKG1_interact"/>
</dbReference>
<dbReference type="PROSITE" id="PS50297">
    <property type="entry name" value="ANK_REP_REGION"/>
    <property type="match status" value="1"/>
</dbReference>
<feature type="compositionally biased region" description="Basic and acidic residues" evidence="8">
    <location>
        <begin position="301"/>
        <end position="311"/>
    </location>
</feature>
<feature type="compositionally biased region" description="Basic and acidic residues" evidence="8">
    <location>
        <begin position="577"/>
        <end position="624"/>
    </location>
</feature>
<dbReference type="EMBL" id="VCEB01000011">
    <property type="protein sequence ID" value="KAB0372351.1"/>
    <property type="molecule type" value="Genomic_DNA"/>
</dbReference>
<name>A0A5N3XEI7_MUNRE</name>
<evidence type="ECO:0000256" key="4">
    <source>
        <dbReference type="ARBA" id="ARBA00023043"/>
    </source>
</evidence>
<feature type="compositionally biased region" description="Low complexity" evidence="8">
    <location>
        <begin position="502"/>
        <end position="519"/>
    </location>
</feature>
<feature type="compositionally biased region" description="Basic and acidic residues" evidence="8">
    <location>
        <begin position="532"/>
        <end position="541"/>
    </location>
</feature>
<evidence type="ECO:0000259" key="9">
    <source>
        <dbReference type="Pfam" id="PF15898"/>
    </source>
</evidence>
<evidence type="ECO:0000256" key="2">
    <source>
        <dbReference type="ARBA" id="ARBA00022490"/>
    </source>
</evidence>
<dbReference type="SMART" id="SM00248">
    <property type="entry name" value="ANK"/>
    <property type="match status" value="3"/>
</dbReference>
<feature type="compositionally biased region" description="Low complexity" evidence="8">
    <location>
        <begin position="447"/>
        <end position="469"/>
    </location>
</feature>
<dbReference type="Gene3D" id="6.10.140.390">
    <property type="match status" value="1"/>
</dbReference>
<dbReference type="GO" id="GO:0030018">
    <property type="term" value="C:Z disc"/>
    <property type="evidence" value="ECO:0007669"/>
    <property type="project" value="TreeGrafter"/>
</dbReference>
<feature type="compositionally biased region" description="Basic residues" evidence="8">
    <location>
        <begin position="542"/>
        <end position="552"/>
    </location>
</feature>
<feature type="compositionally biased region" description="Low complexity" evidence="8">
    <location>
        <begin position="747"/>
        <end position="757"/>
    </location>
</feature>
<feature type="coiled-coil region" evidence="7">
    <location>
        <begin position="780"/>
        <end position="861"/>
    </location>
</feature>
<evidence type="ECO:0000256" key="7">
    <source>
        <dbReference type="SAM" id="Coils"/>
    </source>
</evidence>
<comment type="subunit">
    <text evidence="5">PP1 comprises a catalytic subunit, and one or several targeting or regulatory subunits.</text>
</comment>
<feature type="region of interest" description="Disordered" evidence="8">
    <location>
        <begin position="502"/>
        <end position="772"/>
    </location>
</feature>
<dbReference type="InterPro" id="IPR002110">
    <property type="entry name" value="Ankyrin_rpt"/>
</dbReference>
<dbReference type="Pfam" id="PF12796">
    <property type="entry name" value="Ank_2"/>
    <property type="match status" value="1"/>
</dbReference>
<dbReference type="Pfam" id="PF15898">
    <property type="entry name" value="PRKG1_interact"/>
    <property type="match status" value="1"/>
</dbReference>
<evidence type="ECO:0000256" key="5">
    <source>
        <dbReference type="PIRNR" id="PIRNR038141"/>
    </source>
</evidence>
<dbReference type="GO" id="GO:0019901">
    <property type="term" value="F:protein kinase binding"/>
    <property type="evidence" value="ECO:0007669"/>
    <property type="project" value="InterPro"/>
</dbReference>
<evidence type="ECO:0000256" key="3">
    <source>
        <dbReference type="ARBA" id="ARBA00022737"/>
    </source>
</evidence>
<dbReference type="InterPro" id="IPR036770">
    <property type="entry name" value="Ankyrin_rpt-contain_sf"/>
</dbReference>
<accession>A0A5N3XEI7</accession>
<feature type="compositionally biased region" description="Basic and acidic residues" evidence="8">
    <location>
        <begin position="658"/>
        <end position="689"/>
    </location>
</feature>
<feature type="compositionally biased region" description="Polar residues" evidence="8">
    <location>
        <begin position="274"/>
        <end position="285"/>
    </location>
</feature>
<dbReference type="PROSITE" id="PS50088">
    <property type="entry name" value="ANK_REPEAT"/>
    <property type="match status" value="2"/>
</dbReference>
<dbReference type="Gene3D" id="6.10.250.1820">
    <property type="match status" value="1"/>
</dbReference>
<keyword evidence="7" id="KW-0175">Coiled coil</keyword>
<sequence>MTLIILTFANINQPDNEGWIPLHAAASSHVGAVNSEGDTPLAIAEEEAMEELLQNEVNRQGWLNSGHINDVRHAKSGGTALHVAAAKDYTEVLKLLIQAGYDVNIKYYDGWTLLHAAAHWGKEEACRILVDNLCDKEMVNKVGQTAFDVADEDILGYLEDLQKKQNLLHSEKQEKKSPLIESTANMDNNQSQKTFKNKETLIIEPEKNASHIESLEQEKVDDEEEGKKDESSCSSEEDEEDDSESEAETDKTKPMVTNVTNANTSSTQAAPVAVTTSTVSSGQPTPASPIKKFPTSATKISPKEEERKDESPASWSYGAFAEITTSKEAQKEKDTAGVMHSASSFRLSSSLDNKEKEKDSKGTRLAYVAPTIPRRLGSPSDIEEKENRDSSSFRTSSSYTRRKWEDDLKKNSSIKEGSTYHKSSSVPSTTSTATVTSAAGLQKSLLSSTSTTTKITTGSSSASTQSSTSNRLWAEDRTEKEKDSVPMAVTIPVAPTVANAAASTTTLTTTTAGTVSSTAEVRERRRSYLTPVRDEESESQRKARSRQARQSRRSTQGVTLTDLQEAEKTIGRSRSTRTREQENEDKEEKEKQDKEKQEEKKESETSREDEYKQKYSRTYDETYQRYRPVSTSSSTTPSSLLSTMNSLVGITSAYSRGLTKENERKGEKKEEEKEGEDKSQPKSIREPRRPREKRRSTGVSFWTQDSDENKQEQQSDTEEGSNKKEVQTDSISRYEVGPTSAGDRCDSLLGRSGSYSYSEERKPYSSRLEKDDSTDFKKLYEQILAENEKLKAQLHDTNMELTDFKLQLEKATQRQERFADRSLLEMEKRERRALERRISEMEEELKMLPDLKADNQRLKDENGALIRVISKLSK</sequence>
<dbReference type="GO" id="GO:0019208">
    <property type="term" value="F:phosphatase regulator activity"/>
    <property type="evidence" value="ECO:0007669"/>
    <property type="project" value="UniProtKB-UniRule"/>
</dbReference>
<feature type="compositionally biased region" description="Low complexity" evidence="8">
    <location>
        <begin position="630"/>
        <end position="647"/>
    </location>
</feature>
<evidence type="ECO:0000256" key="8">
    <source>
        <dbReference type="SAM" id="MobiDB-lite"/>
    </source>
</evidence>
<feature type="compositionally biased region" description="Low complexity" evidence="8">
    <location>
        <begin position="423"/>
        <end position="439"/>
    </location>
</feature>
<dbReference type="PIRSF" id="PIRSF038141">
    <property type="entry name" value="PP1_12ABC_vert"/>
    <property type="match status" value="1"/>
</dbReference>
<evidence type="ECO:0000313" key="10">
    <source>
        <dbReference type="EMBL" id="KAB0372351.1"/>
    </source>
</evidence>
<dbReference type="PANTHER" id="PTHR24179:SF20">
    <property type="entry name" value="PROTEIN PHOSPHATASE 1 REGULATORY SUBUNIT 12A"/>
    <property type="match status" value="1"/>
</dbReference>
<keyword evidence="11" id="KW-1185">Reference proteome</keyword>
<reference evidence="10 11" key="1">
    <citation type="submission" date="2019-06" db="EMBL/GenBank/DDBJ databases">
        <title>Discovery of a novel chromosome fission-fusion reversal in muntjac.</title>
        <authorList>
            <person name="Mudd A.B."/>
            <person name="Bredeson J.V."/>
            <person name="Baum R."/>
            <person name="Hockemeyer D."/>
            <person name="Rokhsar D.S."/>
        </authorList>
    </citation>
    <scope>NUCLEOTIDE SEQUENCE [LARGE SCALE GENOMIC DNA]</scope>
    <source>
        <strain evidence="10">UCam_UCB_Mr</strain>
        <tissue evidence="10">Fibroblast cell line</tissue>
    </source>
</reference>
<feature type="compositionally biased region" description="Acidic residues" evidence="8">
    <location>
        <begin position="235"/>
        <end position="247"/>
    </location>
</feature>
<feature type="compositionally biased region" description="Low complexity" evidence="8">
    <location>
        <begin position="341"/>
        <end position="350"/>
    </location>
</feature>
<keyword evidence="4 6" id="KW-0040">ANK repeat</keyword>
<organism evidence="10 11">
    <name type="scientific">Muntiacus reevesi</name>
    <name type="common">Reeves' muntjac</name>
    <name type="synonym">Cervus reevesi</name>
    <dbReference type="NCBI Taxonomy" id="9886"/>
    <lineage>
        <taxon>Eukaryota</taxon>
        <taxon>Metazoa</taxon>
        <taxon>Chordata</taxon>
        <taxon>Craniata</taxon>
        <taxon>Vertebrata</taxon>
        <taxon>Euteleostomi</taxon>
        <taxon>Mammalia</taxon>
        <taxon>Eutheria</taxon>
        <taxon>Laurasiatheria</taxon>
        <taxon>Artiodactyla</taxon>
        <taxon>Ruminantia</taxon>
        <taxon>Pecora</taxon>
        <taxon>Cervidae</taxon>
        <taxon>Muntiacinae</taxon>
        <taxon>Muntiacus</taxon>
    </lineage>
</organism>
<feature type="compositionally biased region" description="Basic and acidic residues" evidence="8">
    <location>
        <begin position="473"/>
        <end position="484"/>
    </location>
</feature>
<dbReference type="GO" id="GO:0001725">
    <property type="term" value="C:stress fiber"/>
    <property type="evidence" value="ECO:0007669"/>
    <property type="project" value="UniProtKB-SubCell"/>
</dbReference>
<proteinExistence type="predicted"/>
<keyword evidence="2 5" id="KW-0963">Cytoplasm</keyword>